<evidence type="ECO:0000313" key="2">
    <source>
        <dbReference type="EMBL" id="KYM78573.1"/>
    </source>
</evidence>
<keyword evidence="3" id="KW-1185">Reference proteome</keyword>
<protein>
    <submittedName>
        <fullName evidence="2">Uncharacterized protein</fullName>
    </submittedName>
</protein>
<dbReference type="AlphaFoldDB" id="A0A195B276"/>
<dbReference type="Proteomes" id="UP000078540">
    <property type="component" value="Unassembled WGS sequence"/>
</dbReference>
<feature type="region of interest" description="Disordered" evidence="1">
    <location>
        <begin position="1"/>
        <end position="22"/>
    </location>
</feature>
<gene>
    <name evidence="2" type="ORF">ALC53_11228</name>
</gene>
<evidence type="ECO:0000313" key="3">
    <source>
        <dbReference type="Proteomes" id="UP000078540"/>
    </source>
</evidence>
<name>A0A195B276_9HYME</name>
<accession>A0A195B276</accession>
<organism evidence="2 3">
    <name type="scientific">Atta colombica</name>
    <dbReference type="NCBI Taxonomy" id="520822"/>
    <lineage>
        <taxon>Eukaryota</taxon>
        <taxon>Metazoa</taxon>
        <taxon>Ecdysozoa</taxon>
        <taxon>Arthropoda</taxon>
        <taxon>Hexapoda</taxon>
        <taxon>Insecta</taxon>
        <taxon>Pterygota</taxon>
        <taxon>Neoptera</taxon>
        <taxon>Endopterygota</taxon>
        <taxon>Hymenoptera</taxon>
        <taxon>Apocrita</taxon>
        <taxon>Aculeata</taxon>
        <taxon>Formicoidea</taxon>
        <taxon>Formicidae</taxon>
        <taxon>Myrmicinae</taxon>
        <taxon>Atta</taxon>
    </lineage>
</organism>
<dbReference type="EMBL" id="KQ976662">
    <property type="protein sequence ID" value="KYM78573.1"/>
    <property type="molecule type" value="Genomic_DNA"/>
</dbReference>
<sequence>MRGGGGSDEGSLGEGEEEGKKPSFTIDFSRQVRKTAYIAHCHFDLRLRYWTLWTQISVKVIPYDAVARRSQRVIDSIYFGMYRRTHLQRFLLSFGFLAFQFQYRYAYSRGKNSKM</sequence>
<reference evidence="2 3" key="1">
    <citation type="submission" date="2015-09" db="EMBL/GenBank/DDBJ databases">
        <title>Atta colombica WGS genome.</title>
        <authorList>
            <person name="Nygaard S."/>
            <person name="Hu H."/>
            <person name="Boomsma J."/>
            <person name="Zhang G."/>
        </authorList>
    </citation>
    <scope>NUCLEOTIDE SEQUENCE [LARGE SCALE GENOMIC DNA]</scope>
    <source>
        <strain evidence="2">Treedump-2</strain>
        <tissue evidence="2">Whole body</tissue>
    </source>
</reference>
<proteinExistence type="predicted"/>
<evidence type="ECO:0000256" key="1">
    <source>
        <dbReference type="SAM" id="MobiDB-lite"/>
    </source>
</evidence>